<sequence>VTDKGKGWPHKVDLLNSDAPEDVSIWELGTWVNYETLKPK</sequence>
<name>X1VG05_9ZZZZ</name>
<reference evidence="1" key="1">
    <citation type="journal article" date="2014" name="Front. Microbiol.">
        <title>High frequency of phylogenetically diverse reductive dehalogenase-homologous genes in deep subseafloor sedimentary metagenomes.</title>
        <authorList>
            <person name="Kawai M."/>
            <person name="Futagami T."/>
            <person name="Toyoda A."/>
            <person name="Takaki Y."/>
            <person name="Nishi S."/>
            <person name="Hori S."/>
            <person name="Arai W."/>
            <person name="Tsubouchi T."/>
            <person name="Morono Y."/>
            <person name="Uchiyama I."/>
            <person name="Ito T."/>
            <person name="Fujiyama A."/>
            <person name="Inagaki F."/>
            <person name="Takami H."/>
        </authorList>
    </citation>
    <scope>NUCLEOTIDE SEQUENCE</scope>
    <source>
        <strain evidence="1">Expedition CK06-06</strain>
    </source>
</reference>
<dbReference type="EMBL" id="BARW01037619">
    <property type="protein sequence ID" value="GAJ17027.1"/>
    <property type="molecule type" value="Genomic_DNA"/>
</dbReference>
<protein>
    <submittedName>
        <fullName evidence="1">Uncharacterized protein</fullName>
    </submittedName>
</protein>
<dbReference type="AlphaFoldDB" id="X1VG05"/>
<proteinExistence type="predicted"/>
<accession>X1VG05</accession>
<feature type="non-terminal residue" evidence="1">
    <location>
        <position position="1"/>
    </location>
</feature>
<comment type="caution">
    <text evidence="1">The sequence shown here is derived from an EMBL/GenBank/DDBJ whole genome shotgun (WGS) entry which is preliminary data.</text>
</comment>
<organism evidence="1">
    <name type="scientific">marine sediment metagenome</name>
    <dbReference type="NCBI Taxonomy" id="412755"/>
    <lineage>
        <taxon>unclassified sequences</taxon>
        <taxon>metagenomes</taxon>
        <taxon>ecological metagenomes</taxon>
    </lineage>
</organism>
<evidence type="ECO:0000313" key="1">
    <source>
        <dbReference type="EMBL" id="GAJ17027.1"/>
    </source>
</evidence>
<gene>
    <name evidence="1" type="ORF">S12H4_58019</name>
</gene>